<dbReference type="AlphaFoldDB" id="A0A2A6RE78"/>
<dbReference type="RefSeq" id="WP_097645873.1">
    <property type="nucleotide sequence ID" value="NZ_NQWI01000165.1"/>
</dbReference>
<protein>
    <recommendedName>
        <fullName evidence="6">Short-chain dehydrogenase</fullName>
    </recommendedName>
</protein>
<dbReference type="EMBL" id="NQWI01000165">
    <property type="protein sequence ID" value="PDW00828.1"/>
    <property type="molecule type" value="Genomic_DNA"/>
</dbReference>
<dbReference type="PANTHER" id="PTHR44196:SF1">
    <property type="entry name" value="DEHYDROGENASE_REDUCTASE SDR FAMILY MEMBER 7B"/>
    <property type="match status" value="1"/>
</dbReference>
<sequence>MGSTKHDGDVIILTGASSGIGEVTAWELAKRGYRLVLAARRADDLGQLAGAITQRGGLALPVPTDICVEAQLERLVQMTLDHFGRIDVLINNAGVAKAQDAATPTNPHIDMILGTNLIAPMRLTRAVLSHMIPRRSGHIVNVGSVASYISAPGQAVYNASKHGMRAWNDTLRREMKPLGIKVSLVSPGFIRTPMTETVRGMPMVGPETVARIIAKVITHPQREVITPMAYKFLIALTTAFPGPSDAVMSAWRVWKW</sequence>
<dbReference type="PROSITE" id="PS00061">
    <property type="entry name" value="ADH_SHORT"/>
    <property type="match status" value="1"/>
</dbReference>
<comment type="caution">
    <text evidence="4">The sequence shown here is derived from an EMBL/GenBank/DDBJ whole genome shotgun (WGS) entry which is preliminary data.</text>
</comment>
<dbReference type="PANTHER" id="PTHR44196">
    <property type="entry name" value="DEHYDROGENASE/REDUCTASE SDR FAMILY MEMBER 7B"/>
    <property type="match status" value="1"/>
</dbReference>
<proteinExistence type="inferred from homology"/>
<dbReference type="Gene3D" id="3.40.50.720">
    <property type="entry name" value="NAD(P)-binding Rossmann-like Domain"/>
    <property type="match status" value="1"/>
</dbReference>
<keyword evidence="2" id="KW-0560">Oxidoreductase</keyword>
<comment type="similarity">
    <text evidence="1 3">Belongs to the short-chain dehydrogenases/reductases (SDR) family.</text>
</comment>
<evidence type="ECO:0000313" key="4">
    <source>
        <dbReference type="EMBL" id="PDW00828.1"/>
    </source>
</evidence>
<evidence type="ECO:0000313" key="5">
    <source>
        <dbReference type="Proteomes" id="UP000220527"/>
    </source>
</evidence>
<evidence type="ECO:0000256" key="3">
    <source>
        <dbReference type="RuleBase" id="RU000363"/>
    </source>
</evidence>
<name>A0A2A6RE78_9CHLR</name>
<dbReference type="PRINTS" id="PR00080">
    <property type="entry name" value="SDRFAMILY"/>
</dbReference>
<evidence type="ECO:0008006" key="6">
    <source>
        <dbReference type="Google" id="ProtNLM"/>
    </source>
</evidence>
<dbReference type="InterPro" id="IPR020904">
    <property type="entry name" value="Sc_DH/Rdtase_CS"/>
</dbReference>
<dbReference type="CDD" id="cd05233">
    <property type="entry name" value="SDR_c"/>
    <property type="match status" value="1"/>
</dbReference>
<accession>A0A2A6RE78</accession>
<evidence type="ECO:0000256" key="2">
    <source>
        <dbReference type="ARBA" id="ARBA00023002"/>
    </source>
</evidence>
<dbReference type="Pfam" id="PF00106">
    <property type="entry name" value="adh_short"/>
    <property type="match status" value="1"/>
</dbReference>
<dbReference type="PRINTS" id="PR00081">
    <property type="entry name" value="GDHRDH"/>
</dbReference>
<evidence type="ECO:0000256" key="1">
    <source>
        <dbReference type="ARBA" id="ARBA00006484"/>
    </source>
</evidence>
<keyword evidence="5" id="KW-1185">Reference proteome</keyword>
<reference evidence="5" key="1">
    <citation type="submission" date="2017-08" db="EMBL/GenBank/DDBJ databases">
        <authorList>
            <person name="Grouzdev D.S."/>
            <person name="Gaisin V.A."/>
            <person name="Rysina M.S."/>
            <person name="Gorlenko V.M."/>
        </authorList>
    </citation>
    <scope>NUCLEOTIDE SEQUENCE [LARGE SCALE GENOMIC DNA]</scope>
    <source>
        <strain evidence="5">Kir15-3F</strain>
    </source>
</reference>
<gene>
    <name evidence="4" type="ORF">CJ255_20115</name>
</gene>
<organism evidence="4 5">
    <name type="scientific">Candidatus Viridilinea mediisalina</name>
    <dbReference type="NCBI Taxonomy" id="2024553"/>
    <lineage>
        <taxon>Bacteria</taxon>
        <taxon>Bacillati</taxon>
        <taxon>Chloroflexota</taxon>
        <taxon>Chloroflexia</taxon>
        <taxon>Chloroflexales</taxon>
        <taxon>Chloroflexineae</taxon>
        <taxon>Oscillochloridaceae</taxon>
        <taxon>Candidatus Viridilinea</taxon>
    </lineage>
</organism>
<dbReference type="InterPro" id="IPR002347">
    <property type="entry name" value="SDR_fam"/>
</dbReference>
<dbReference type="OrthoDB" id="9792003at2"/>
<dbReference type="GO" id="GO:0016491">
    <property type="term" value="F:oxidoreductase activity"/>
    <property type="evidence" value="ECO:0007669"/>
    <property type="project" value="UniProtKB-KW"/>
</dbReference>
<dbReference type="Proteomes" id="UP000220527">
    <property type="component" value="Unassembled WGS sequence"/>
</dbReference>
<dbReference type="InterPro" id="IPR036291">
    <property type="entry name" value="NAD(P)-bd_dom_sf"/>
</dbReference>
<dbReference type="SUPFAM" id="SSF51735">
    <property type="entry name" value="NAD(P)-binding Rossmann-fold domains"/>
    <property type="match status" value="1"/>
</dbReference>
<dbReference type="GO" id="GO:0016020">
    <property type="term" value="C:membrane"/>
    <property type="evidence" value="ECO:0007669"/>
    <property type="project" value="TreeGrafter"/>
</dbReference>